<keyword evidence="4 5" id="KW-0143">Chaperone</keyword>
<dbReference type="PRINTS" id="PR00304">
    <property type="entry name" value="TCOMPLEXTCP1"/>
</dbReference>
<dbReference type="InterPro" id="IPR027413">
    <property type="entry name" value="GROEL-like_equatorial_sf"/>
</dbReference>
<evidence type="ECO:0000313" key="7">
    <source>
        <dbReference type="EMBL" id="KAH0576426.1"/>
    </source>
</evidence>
<reference evidence="7" key="2">
    <citation type="submission" date="2020-12" db="EMBL/GenBank/DDBJ databases">
        <title>New Spironucleus salmonicida genome in near-complete chromosomes.</title>
        <authorList>
            <person name="Xu F."/>
            <person name="Kurt Z."/>
            <person name="Jimenez-Gonzalez A."/>
            <person name="Astvaldsson A."/>
            <person name="Andersson J.O."/>
            <person name="Svard S.G."/>
        </authorList>
    </citation>
    <scope>NUCLEOTIDE SEQUENCE</scope>
    <source>
        <strain evidence="7">ATCC 50377</strain>
    </source>
</reference>
<accession>V6M1G6</accession>
<evidence type="ECO:0000256" key="5">
    <source>
        <dbReference type="RuleBase" id="RU004187"/>
    </source>
</evidence>
<dbReference type="InterPro" id="IPR002423">
    <property type="entry name" value="Cpn60/GroEL/TCP-1"/>
</dbReference>
<dbReference type="NCBIfam" id="NF041082">
    <property type="entry name" value="thermosome_alpha"/>
    <property type="match status" value="1"/>
</dbReference>
<dbReference type="SUPFAM" id="SSF48592">
    <property type="entry name" value="GroEL equatorial domain-like"/>
    <property type="match status" value="1"/>
</dbReference>
<dbReference type="PANTHER" id="PTHR11353">
    <property type="entry name" value="CHAPERONIN"/>
    <property type="match status" value="1"/>
</dbReference>
<evidence type="ECO:0000256" key="1">
    <source>
        <dbReference type="ARBA" id="ARBA00008020"/>
    </source>
</evidence>
<keyword evidence="8" id="KW-1185">Reference proteome</keyword>
<evidence type="ECO:0000313" key="6">
    <source>
        <dbReference type="EMBL" id="EST47029.1"/>
    </source>
</evidence>
<dbReference type="InterPro" id="IPR017998">
    <property type="entry name" value="Chaperone_TCP-1"/>
</dbReference>
<dbReference type="PROSITE" id="PS00995">
    <property type="entry name" value="TCP1_3"/>
    <property type="match status" value="1"/>
</dbReference>
<dbReference type="SUPFAM" id="SSF52029">
    <property type="entry name" value="GroEL apical domain-like"/>
    <property type="match status" value="1"/>
</dbReference>
<dbReference type="PROSITE" id="PS00751">
    <property type="entry name" value="TCP1_2"/>
    <property type="match status" value="1"/>
</dbReference>
<dbReference type="PROSITE" id="PS00750">
    <property type="entry name" value="TCP1_1"/>
    <property type="match status" value="1"/>
</dbReference>
<dbReference type="InterPro" id="IPR027409">
    <property type="entry name" value="GroEL-like_apical_dom_sf"/>
</dbReference>
<dbReference type="EMBL" id="KI546053">
    <property type="protein sequence ID" value="EST47029.1"/>
    <property type="molecule type" value="Genomic_DNA"/>
</dbReference>
<dbReference type="InterPro" id="IPR054827">
    <property type="entry name" value="thermosome_alpha"/>
</dbReference>
<dbReference type="InterPro" id="IPR002194">
    <property type="entry name" value="Chaperonin_TCP-1_CS"/>
</dbReference>
<dbReference type="Gene3D" id="1.10.560.10">
    <property type="entry name" value="GroEL-like equatorial domain"/>
    <property type="match status" value="1"/>
</dbReference>
<dbReference type="Gene3D" id="3.30.260.10">
    <property type="entry name" value="TCP-1-like chaperonin intermediate domain"/>
    <property type="match status" value="1"/>
</dbReference>
<dbReference type="GO" id="GO:0016887">
    <property type="term" value="F:ATP hydrolysis activity"/>
    <property type="evidence" value="ECO:0007669"/>
    <property type="project" value="InterPro"/>
</dbReference>
<reference evidence="6 7" key="1">
    <citation type="journal article" date="2014" name="PLoS Genet.">
        <title>The Genome of Spironucleus salmonicida Highlights a Fish Pathogen Adapted to Fluctuating Environments.</title>
        <authorList>
            <person name="Xu F."/>
            <person name="Jerlstrom-Hultqvist J."/>
            <person name="Einarsson E."/>
            <person name="Astvaldsson A."/>
            <person name="Svard S.G."/>
            <person name="Andersson J.O."/>
        </authorList>
    </citation>
    <scope>NUCLEOTIDE SEQUENCE</scope>
    <source>
        <strain evidence="7">ATCC 50377</strain>
    </source>
</reference>
<dbReference type="NCBIfam" id="NF041083">
    <property type="entry name" value="thermosome_beta"/>
    <property type="match status" value="1"/>
</dbReference>
<protein>
    <submittedName>
        <fullName evidence="6">TCP-1 chaperonin subunit alpha</fullName>
    </submittedName>
</protein>
<gene>
    <name evidence="6" type="ORF">SS50377_12985</name>
    <name evidence="7" type="ORF">SS50377_21990</name>
</gene>
<dbReference type="SUPFAM" id="SSF54849">
    <property type="entry name" value="GroEL-intermediate domain like"/>
    <property type="match status" value="1"/>
</dbReference>
<keyword evidence="3 5" id="KW-0067">ATP-binding</keyword>
<evidence type="ECO:0000256" key="4">
    <source>
        <dbReference type="ARBA" id="ARBA00023186"/>
    </source>
</evidence>
<sequence length="546" mass="58916">MSVVKNEIFLPGEWTTGKEVRDQNVNAAIALAGIVKTTLGPNGLDKMMVDDIGEITVTNDGATILSKLDVAHPAAKVLVELSNLQDKEVGDGTTSVVICAAEFLKQANEIIGKNMHSTTVMAGFQLALSRSINYIQKRLQVPVSQLSDEDLYSVAKTSMSSKIIGLSSDHFAKLCVDAIKNVKTELNGEIKYPVKSVGLLKAIGGSTKDTSLVNGFAVNVTRASMQMPTQIQNAKIALLDFNLQQQRLAVGTQILITDASKLEGVRDLEHEVSRKHIEMIINAGANVILTTGAIDDMASKYLVEANVMGCRRVTLEDMKKIAKVTNGTIVSALADLEGNESFSADLLGFAGEVSEQRLADDNIIFIKNTKGRNCGSILLRGPNTQIIDEIERSIHDALCAVSRTLESGNVVPGGGCVETALSVYLEEYAKTIEGKEQVAVSTFAKCLMIIPRQLSINSALDAVELVSQLKANHAISQRKETEQSIKDEMRHHGLDLKRGIVGNNLKAGVLEPVISKIKSLSFAVEAAVTILRIDDNIILNAEQKQQ</sequence>
<dbReference type="GO" id="GO:0140662">
    <property type="term" value="F:ATP-dependent protein folding chaperone"/>
    <property type="evidence" value="ECO:0007669"/>
    <property type="project" value="InterPro"/>
</dbReference>
<dbReference type="EMBL" id="AUWU02000002">
    <property type="protein sequence ID" value="KAH0576426.1"/>
    <property type="molecule type" value="Genomic_DNA"/>
</dbReference>
<dbReference type="Pfam" id="PF00118">
    <property type="entry name" value="Cpn60_TCP1"/>
    <property type="match status" value="1"/>
</dbReference>
<keyword evidence="2 5" id="KW-0547">Nucleotide-binding</keyword>
<dbReference type="OrthoDB" id="496at2759"/>
<dbReference type="GO" id="GO:0051082">
    <property type="term" value="F:unfolded protein binding"/>
    <property type="evidence" value="ECO:0007669"/>
    <property type="project" value="InterPro"/>
</dbReference>
<dbReference type="InterPro" id="IPR053374">
    <property type="entry name" value="TCP-1_chaperonin"/>
</dbReference>
<comment type="similarity">
    <text evidence="1 5">Belongs to the TCP-1 chaperonin family.</text>
</comment>
<evidence type="ECO:0000256" key="2">
    <source>
        <dbReference type="ARBA" id="ARBA00022741"/>
    </source>
</evidence>
<dbReference type="AlphaFoldDB" id="V6M1G6"/>
<dbReference type="Gene3D" id="3.50.7.10">
    <property type="entry name" value="GroEL"/>
    <property type="match status" value="1"/>
</dbReference>
<dbReference type="Proteomes" id="UP000018208">
    <property type="component" value="Unassembled WGS sequence"/>
</dbReference>
<organism evidence="6">
    <name type="scientific">Spironucleus salmonicida</name>
    <dbReference type="NCBI Taxonomy" id="348837"/>
    <lineage>
        <taxon>Eukaryota</taxon>
        <taxon>Metamonada</taxon>
        <taxon>Diplomonadida</taxon>
        <taxon>Hexamitidae</taxon>
        <taxon>Hexamitinae</taxon>
        <taxon>Spironucleus</taxon>
    </lineage>
</organism>
<dbReference type="GO" id="GO:0005524">
    <property type="term" value="F:ATP binding"/>
    <property type="evidence" value="ECO:0007669"/>
    <property type="project" value="UniProtKB-KW"/>
</dbReference>
<proteinExistence type="inferred from homology"/>
<dbReference type="InterPro" id="IPR027410">
    <property type="entry name" value="TCP-1-like_intermed_sf"/>
</dbReference>
<evidence type="ECO:0000256" key="3">
    <source>
        <dbReference type="ARBA" id="ARBA00022840"/>
    </source>
</evidence>
<name>V6M1G6_9EUKA</name>
<evidence type="ECO:0000313" key="8">
    <source>
        <dbReference type="Proteomes" id="UP000018208"/>
    </source>
</evidence>
<dbReference type="VEuPathDB" id="GiardiaDB:SS50377_21990"/>